<name>X1QXS0_9ZZZZ</name>
<accession>X1QXS0</accession>
<comment type="caution">
    <text evidence="1">The sequence shown here is derived from an EMBL/GenBank/DDBJ whole genome shotgun (WGS) entry which is preliminary data.</text>
</comment>
<reference evidence="1" key="1">
    <citation type="journal article" date="2014" name="Front. Microbiol.">
        <title>High frequency of phylogenetically diverse reductive dehalogenase-homologous genes in deep subseafloor sedimentary metagenomes.</title>
        <authorList>
            <person name="Kawai M."/>
            <person name="Futagami T."/>
            <person name="Toyoda A."/>
            <person name="Takaki Y."/>
            <person name="Nishi S."/>
            <person name="Hori S."/>
            <person name="Arai W."/>
            <person name="Tsubouchi T."/>
            <person name="Morono Y."/>
            <person name="Uchiyama I."/>
            <person name="Ito T."/>
            <person name="Fujiyama A."/>
            <person name="Inagaki F."/>
            <person name="Takami H."/>
        </authorList>
    </citation>
    <scope>NUCLEOTIDE SEQUENCE</scope>
    <source>
        <strain evidence="1">Expedition CK06-06</strain>
    </source>
</reference>
<proteinExistence type="predicted"/>
<organism evidence="1">
    <name type="scientific">marine sediment metagenome</name>
    <dbReference type="NCBI Taxonomy" id="412755"/>
    <lineage>
        <taxon>unclassified sequences</taxon>
        <taxon>metagenomes</taxon>
        <taxon>ecological metagenomes</taxon>
    </lineage>
</organism>
<dbReference type="Pfam" id="PF01547">
    <property type="entry name" value="SBP_bac_1"/>
    <property type="match status" value="1"/>
</dbReference>
<dbReference type="InterPro" id="IPR006059">
    <property type="entry name" value="SBP"/>
</dbReference>
<dbReference type="SUPFAM" id="SSF53850">
    <property type="entry name" value="Periplasmic binding protein-like II"/>
    <property type="match status" value="1"/>
</dbReference>
<protein>
    <recommendedName>
        <fullName evidence="2">Extracellular solute-binding protein</fullName>
    </recommendedName>
</protein>
<feature type="non-terminal residue" evidence="1">
    <location>
        <position position="183"/>
    </location>
</feature>
<evidence type="ECO:0008006" key="2">
    <source>
        <dbReference type="Google" id="ProtNLM"/>
    </source>
</evidence>
<dbReference type="AlphaFoldDB" id="X1QXS0"/>
<dbReference type="Gene3D" id="3.40.190.10">
    <property type="entry name" value="Periplasmic binding protein-like II"/>
    <property type="match status" value="2"/>
</dbReference>
<sequence length="183" mass="20980">MKELRKSNKIRCALVGMLIVGLLIAGYSPGVFAQEKKATVSFWSPFPVPFFEPWSSWVTDTFNKLHPQIKLVTTPIPWDRIEDKLLPAIAAGNPPDVFQWRRPIFQSAAMGHAQPLDELIENDPLVNPDDWYPSVWYDVTYEGHVYALPFESDSLVFFWNKDHYKEAGLDPESPPKYLSELDV</sequence>
<dbReference type="InterPro" id="IPR050490">
    <property type="entry name" value="Bact_solute-bd_prot1"/>
</dbReference>
<dbReference type="PANTHER" id="PTHR43649">
    <property type="entry name" value="ARABINOSE-BINDING PROTEIN-RELATED"/>
    <property type="match status" value="1"/>
</dbReference>
<dbReference type="EMBL" id="BARW01012670">
    <property type="protein sequence ID" value="GAI73063.1"/>
    <property type="molecule type" value="Genomic_DNA"/>
</dbReference>
<evidence type="ECO:0000313" key="1">
    <source>
        <dbReference type="EMBL" id="GAI73063.1"/>
    </source>
</evidence>
<dbReference type="PANTHER" id="PTHR43649:SF12">
    <property type="entry name" value="DIACETYLCHITOBIOSE BINDING PROTEIN DASA"/>
    <property type="match status" value="1"/>
</dbReference>
<gene>
    <name evidence="1" type="ORF">S12H4_23721</name>
</gene>